<proteinExistence type="evidence at transcript level"/>
<evidence type="ECO:0000313" key="1">
    <source>
        <dbReference type="EMBL" id="AEY57714.1"/>
    </source>
</evidence>
<accession>V9IBN2</accession>
<sequence>MSINVTVNGNRLNIHRGRMVLSDLDQIKKNERDRRRRLRLEQVRQQSKEISDRLLKRTKCIAKEELKKLENNDELSLKQIYNGKIMEVQQKYQEDMADIGQAHISAALEPDYDALIKEKQRKNKIAALKRGKEARKQIKNTQQVNYLILTFYYIVENDYKYSYTMLE</sequence>
<name>V9IBN2_APICE</name>
<dbReference type="EMBL" id="JR037325">
    <property type="protein sequence ID" value="AEY57714.1"/>
    <property type="molecule type" value="mRNA"/>
</dbReference>
<organism evidence="1">
    <name type="scientific">Apis cerana</name>
    <name type="common">Indian honeybee</name>
    <dbReference type="NCBI Taxonomy" id="7461"/>
    <lineage>
        <taxon>Eukaryota</taxon>
        <taxon>Metazoa</taxon>
        <taxon>Ecdysozoa</taxon>
        <taxon>Arthropoda</taxon>
        <taxon>Hexapoda</taxon>
        <taxon>Insecta</taxon>
        <taxon>Pterygota</taxon>
        <taxon>Neoptera</taxon>
        <taxon>Endopterygota</taxon>
        <taxon>Hymenoptera</taxon>
        <taxon>Apocrita</taxon>
        <taxon>Aculeata</taxon>
        <taxon>Apoidea</taxon>
        <taxon>Anthophila</taxon>
        <taxon>Apidae</taxon>
        <taxon>Apis</taxon>
    </lineage>
</organism>
<protein>
    <submittedName>
        <fullName evidence="1">Uncharacterized protein</fullName>
    </submittedName>
</protein>
<dbReference type="AlphaFoldDB" id="V9IBN2"/>
<reference evidence="1" key="1">
    <citation type="submission" date="2011-11" db="EMBL/GenBank/DDBJ databases">
        <title>Decoding the brain transcriptome of the Eastern honeybee (Apis cerana) based on pyrosequencing.</title>
        <authorList>
            <person name="Sun L."/>
            <person name="Zheng H."/>
            <person name="Wang Y."/>
            <person name="Xie X."/>
            <person name="Zhu Y."/>
            <person name="Gu W."/>
            <person name="Wang S."/>
        </authorList>
    </citation>
    <scope>NUCLEOTIDE SEQUENCE</scope>
    <source>
        <tissue evidence="1">Brain</tissue>
    </source>
</reference>
<gene>
    <name evidence="1" type="ORF">ACCB00357.2</name>
</gene>